<dbReference type="InterPro" id="IPR013087">
    <property type="entry name" value="Znf_C2H2_type"/>
</dbReference>
<keyword evidence="3" id="KW-1185">Reference proteome</keyword>
<proteinExistence type="predicted"/>
<accession>A0ABV0Q823</accession>
<feature type="non-terminal residue" evidence="2">
    <location>
        <position position="1"/>
    </location>
</feature>
<sequence>GTFLLPAAPGTGSTQPIFLTTQTWFCGRHKRELTCVNLSVLLPGLCRICEWAFDNEPAFLNHMKSNHKPGEMPYVCQVGVPSPHRFFSVLSGI</sequence>
<evidence type="ECO:0000259" key="1">
    <source>
        <dbReference type="PROSITE" id="PS00028"/>
    </source>
</evidence>
<dbReference type="PROSITE" id="PS00028">
    <property type="entry name" value="ZINC_FINGER_C2H2_1"/>
    <property type="match status" value="1"/>
</dbReference>
<name>A0ABV0Q823_9TELE</name>
<reference evidence="2 3" key="1">
    <citation type="submission" date="2021-06" db="EMBL/GenBank/DDBJ databases">
        <authorList>
            <person name="Palmer J.M."/>
        </authorList>
    </citation>
    <scope>NUCLEOTIDE SEQUENCE [LARGE SCALE GENOMIC DNA]</scope>
    <source>
        <strain evidence="2 3">XC_2019</strain>
        <tissue evidence="2">Muscle</tissue>
    </source>
</reference>
<gene>
    <name evidence="2" type="ORF">XENOCAPTIV_000289</name>
</gene>
<organism evidence="2 3">
    <name type="scientific">Xenoophorus captivus</name>
    <dbReference type="NCBI Taxonomy" id="1517983"/>
    <lineage>
        <taxon>Eukaryota</taxon>
        <taxon>Metazoa</taxon>
        <taxon>Chordata</taxon>
        <taxon>Craniata</taxon>
        <taxon>Vertebrata</taxon>
        <taxon>Euteleostomi</taxon>
        <taxon>Actinopterygii</taxon>
        <taxon>Neopterygii</taxon>
        <taxon>Teleostei</taxon>
        <taxon>Neoteleostei</taxon>
        <taxon>Acanthomorphata</taxon>
        <taxon>Ovalentaria</taxon>
        <taxon>Atherinomorphae</taxon>
        <taxon>Cyprinodontiformes</taxon>
        <taxon>Goodeidae</taxon>
        <taxon>Xenoophorus</taxon>
    </lineage>
</organism>
<feature type="domain" description="C2H2-type" evidence="1">
    <location>
        <begin position="46"/>
        <end position="67"/>
    </location>
</feature>
<evidence type="ECO:0000313" key="2">
    <source>
        <dbReference type="EMBL" id="MEQ2191632.1"/>
    </source>
</evidence>
<protein>
    <recommendedName>
        <fullName evidence="1">C2H2-type domain-containing protein</fullName>
    </recommendedName>
</protein>
<dbReference type="Proteomes" id="UP001434883">
    <property type="component" value="Unassembled WGS sequence"/>
</dbReference>
<evidence type="ECO:0000313" key="3">
    <source>
        <dbReference type="Proteomes" id="UP001434883"/>
    </source>
</evidence>
<comment type="caution">
    <text evidence="2">The sequence shown here is derived from an EMBL/GenBank/DDBJ whole genome shotgun (WGS) entry which is preliminary data.</text>
</comment>
<dbReference type="EMBL" id="JAHRIN010001021">
    <property type="protein sequence ID" value="MEQ2191632.1"/>
    <property type="molecule type" value="Genomic_DNA"/>
</dbReference>